<dbReference type="RefSeq" id="WP_021641989.1">
    <property type="nucleotide sequence ID" value="NZ_KE992894.1"/>
</dbReference>
<evidence type="ECO:0000313" key="1">
    <source>
        <dbReference type="EMBL" id="ERI80661.1"/>
    </source>
</evidence>
<dbReference type="EMBL" id="AWSU01000010">
    <property type="protein sequence ID" value="ERI80661.1"/>
    <property type="molecule type" value="Genomic_DNA"/>
</dbReference>
<sequence length="228" mass="26046">MLIFSAVGKKTTDKKGRFMVEAAGEEYYLVNMEVYVWSALLWDFVERGNLENHVLSLMGQIGRRGEDEELEKTVKSSEIQYCVSRLLRRGLLVCGEGESVEAAVVDLLLKVFVTPNRLTISLRFRALCMGLSHGFSVRGAFSGIFMNENERLLLGKLEQSGNLSLQLEDLYQVLEENAKWTFRLLPEYQELKETIKLDFLLSVVQLYKKKRLIIQGIQENGVREAVCL</sequence>
<protein>
    <submittedName>
        <fullName evidence="1">Uncharacterized protein</fullName>
    </submittedName>
</protein>
<evidence type="ECO:0000313" key="2">
    <source>
        <dbReference type="Proteomes" id="UP000016491"/>
    </source>
</evidence>
<reference evidence="1 2" key="1">
    <citation type="submission" date="2013-07" db="EMBL/GenBank/DDBJ databases">
        <authorList>
            <person name="Weinstock G."/>
            <person name="Sodergren E."/>
            <person name="Wylie T."/>
            <person name="Fulton L."/>
            <person name="Fulton R."/>
            <person name="Fronick C."/>
            <person name="O'Laughlin M."/>
            <person name="Godfrey J."/>
            <person name="Miner T."/>
            <person name="Herter B."/>
            <person name="Appelbaum E."/>
            <person name="Cordes M."/>
            <person name="Lek S."/>
            <person name="Wollam A."/>
            <person name="Pepin K.H."/>
            <person name="Palsikar V.B."/>
            <person name="Mitreva M."/>
            <person name="Wilson R.K."/>
        </authorList>
    </citation>
    <scope>NUCLEOTIDE SEQUENCE [LARGE SCALE GENOMIC DNA]</scope>
    <source>
        <strain evidence="1 2">ATCC 14940</strain>
    </source>
</reference>
<accession>A0ABC9U433</accession>
<dbReference type="AlphaFoldDB" id="A0ABC9U433"/>
<organism evidence="1 2">
    <name type="scientific">[Clostridium] symbiosum ATCC 14940</name>
    <dbReference type="NCBI Taxonomy" id="411472"/>
    <lineage>
        <taxon>Bacteria</taxon>
        <taxon>Bacillati</taxon>
        <taxon>Bacillota</taxon>
        <taxon>Clostridia</taxon>
        <taxon>Lachnospirales</taxon>
        <taxon>Lachnospiraceae</taxon>
        <taxon>Otoolea</taxon>
    </lineage>
</organism>
<proteinExistence type="predicted"/>
<dbReference type="Proteomes" id="UP000016491">
    <property type="component" value="Unassembled WGS sequence"/>
</dbReference>
<name>A0ABC9U433_CLOSY</name>
<gene>
    <name evidence="1" type="ORF">CLOSYM_00105</name>
</gene>
<comment type="caution">
    <text evidence="1">The sequence shown here is derived from an EMBL/GenBank/DDBJ whole genome shotgun (WGS) entry which is preliminary data.</text>
</comment>